<dbReference type="WBParaSite" id="OFLC_0001445901-mRNA-1">
    <property type="protein sequence ID" value="OFLC_0001445901-mRNA-1"/>
    <property type="gene ID" value="OFLC_0001445901"/>
</dbReference>
<organism evidence="3">
    <name type="scientific">Onchocerca flexuosa</name>
    <dbReference type="NCBI Taxonomy" id="387005"/>
    <lineage>
        <taxon>Eukaryota</taxon>
        <taxon>Metazoa</taxon>
        <taxon>Ecdysozoa</taxon>
        <taxon>Nematoda</taxon>
        <taxon>Chromadorea</taxon>
        <taxon>Rhabditida</taxon>
        <taxon>Spirurina</taxon>
        <taxon>Spiruromorpha</taxon>
        <taxon>Filarioidea</taxon>
        <taxon>Onchocercidae</taxon>
        <taxon>Onchocerca</taxon>
    </lineage>
</organism>
<gene>
    <name evidence="1" type="ORF">X798_00869</name>
</gene>
<evidence type="ECO:0000313" key="1">
    <source>
        <dbReference type="EMBL" id="OZC12347.1"/>
    </source>
</evidence>
<evidence type="ECO:0000313" key="3">
    <source>
        <dbReference type="WBParaSite" id="OFLC_0001445901-mRNA-1"/>
    </source>
</evidence>
<proteinExistence type="predicted"/>
<protein>
    <submittedName>
        <fullName evidence="1 3">Uncharacterized protein</fullName>
    </submittedName>
</protein>
<dbReference type="Proteomes" id="UP000242913">
    <property type="component" value="Unassembled WGS sequence"/>
</dbReference>
<name>A0A183I3Y9_9BILA</name>
<dbReference type="AlphaFoldDB" id="A0A183I3Y9"/>
<sequence>MVGPHAAVDRRMPMRFANIRGLVWRRDSSGTKAFLRSSAVSHFPSSIIPYPTPLCCHKERPVEQTAKIVSICHFVGVSFCTLAYSLKRLRMILEYLNT</sequence>
<reference evidence="1 2" key="1">
    <citation type="submission" date="2015-12" db="EMBL/GenBank/DDBJ databases">
        <title>Draft genome of the nematode, Onchocerca flexuosa.</title>
        <authorList>
            <person name="Mitreva M."/>
        </authorList>
    </citation>
    <scope>NUCLEOTIDE SEQUENCE [LARGE SCALE GENOMIC DNA]</scope>
    <source>
        <strain evidence="1">Red Deer</strain>
    </source>
</reference>
<reference evidence="3" key="2">
    <citation type="submission" date="2016-06" db="UniProtKB">
        <authorList>
            <consortium name="WormBaseParasite"/>
        </authorList>
    </citation>
    <scope>IDENTIFICATION</scope>
</reference>
<dbReference type="EMBL" id="KZ269978">
    <property type="protein sequence ID" value="OZC12347.1"/>
    <property type="molecule type" value="Genomic_DNA"/>
</dbReference>
<evidence type="ECO:0000313" key="2">
    <source>
        <dbReference type="Proteomes" id="UP000242913"/>
    </source>
</evidence>
<accession>A0A183I3Y9</accession>
<keyword evidence="2" id="KW-1185">Reference proteome</keyword>